<keyword evidence="6 11" id="KW-0808">Transferase</keyword>
<keyword evidence="10 11" id="KW-0472">Membrane</keyword>
<evidence type="ECO:0000256" key="1">
    <source>
        <dbReference type="ARBA" id="ARBA00004477"/>
    </source>
</evidence>
<evidence type="ECO:0000256" key="9">
    <source>
        <dbReference type="ARBA" id="ARBA00022989"/>
    </source>
</evidence>
<keyword evidence="9 11" id="KW-1133">Transmembrane helix</keyword>
<comment type="function">
    <text evidence="11">Mannosyltransferase involved in glycosylphosphatidylinositol-anchor biosynthesis.</text>
</comment>
<dbReference type="PANTHER" id="PTHR12468">
    <property type="entry name" value="GPI MANNOSYLTRANSFERASE 2"/>
    <property type="match status" value="1"/>
</dbReference>
<comment type="caution">
    <text evidence="11">Lacks conserved residue(s) required for the propagation of feature annotation.</text>
</comment>
<feature type="transmembrane region" description="Helical" evidence="11">
    <location>
        <begin position="175"/>
        <end position="198"/>
    </location>
</feature>
<organism evidence="12 13">
    <name type="scientific">Solanum commersonii</name>
    <name type="common">Commerson's wild potato</name>
    <name type="synonym">Commerson's nightshade</name>
    <dbReference type="NCBI Taxonomy" id="4109"/>
    <lineage>
        <taxon>Eukaryota</taxon>
        <taxon>Viridiplantae</taxon>
        <taxon>Streptophyta</taxon>
        <taxon>Embryophyta</taxon>
        <taxon>Tracheophyta</taxon>
        <taxon>Spermatophyta</taxon>
        <taxon>Magnoliopsida</taxon>
        <taxon>eudicotyledons</taxon>
        <taxon>Gunneridae</taxon>
        <taxon>Pentapetalae</taxon>
        <taxon>asterids</taxon>
        <taxon>lamiids</taxon>
        <taxon>Solanales</taxon>
        <taxon>Solanaceae</taxon>
        <taxon>Solanoideae</taxon>
        <taxon>Solaneae</taxon>
        <taxon>Solanum</taxon>
    </lineage>
</organism>
<comment type="caution">
    <text evidence="12">The sequence shown here is derived from an EMBL/GenBank/DDBJ whole genome shotgun (WGS) entry which is preliminary data.</text>
</comment>
<feature type="transmembrane region" description="Helical" evidence="11">
    <location>
        <begin position="148"/>
        <end position="169"/>
    </location>
</feature>
<evidence type="ECO:0000256" key="8">
    <source>
        <dbReference type="ARBA" id="ARBA00022824"/>
    </source>
</evidence>
<dbReference type="GO" id="GO:0004376">
    <property type="term" value="F:GPI mannosyltransferase activity"/>
    <property type="evidence" value="ECO:0007669"/>
    <property type="project" value="InterPro"/>
</dbReference>
<evidence type="ECO:0000256" key="5">
    <source>
        <dbReference type="ARBA" id="ARBA00022676"/>
    </source>
</evidence>
<keyword evidence="7 11" id="KW-0812">Transmembrane</keyword>
<keyword evidence="8 11" id="KW-0256">Endoplasmic reticulum</keyword>
<dbReference type="Pfam" id="PF04188">
    <property type="entry name" value="Mannosyl_trans2"/>
    <property type="match status" value="1"/>
</dbReference>
<dbReference type="InterPro" id="IPR007315">
    <property type="entry name" value="PIG-V/Gpi18"/>
</dbReference>
<dbReference type="AlphaFoldDB" id="A0A9J6AV84"/>
<dbReference type="EMBL" id="JACXVP010000001">
    <property type="protein sequence ID" value="KAG5628485.1"/>
    <property type="molecule type" value="Genomic_DNA"/>
</dbReference>
<evidence type="ECO:0000313" key="13">
    <source>
        <dbReference type="Proteomes" id="UP000824120"/>
    </source>
</evidence>
<evidence type="ECO:0000256" key="7">
    <source>
        <dbReference type="ARBA" id="ARBA00022692"/>
    </source>
</evidence>
<name>A0A9J6AV84_SOLCO</name>
<feature type="transmembrane region" description="Helical" evidence="11">
    <location>
        <begin position="20"/>
        <end position="38"/>
    </location>
</feature>
<dbReference type="GO" id="GO:0005789">
    <property type="term" value="C:endoplasmic reticulum membrane"/>
    <property type="evidence" value="ECO:0007669"/>
    <property type="project" value="UniProtKB-SubCell"/>
</dbReference>
<evidence type="ECO:0000256" key="6">
    <source>
        <dbReference type="ARBA" id="ARBA00022679"/>
    </source>
</evidence>
<sequence length="223" mass="24895">MAGKSSADLQYHHTRPVLKYAVISRLVLISLIVLWRSLLSPYDTSASINPSCLSNTTSIIGLFSGSNSYSKSDSPPVLLPRLASVIEDSIVWDSVYFVRIAQCGYEYEQNYAFFPLIPICISLLSRTVFAPLIPFIGQRAVLGLSGYVLNNFAFVLASFYLYSLSAIILKDSEVAFRATILFCLNPASIFYSSMYFLLSCRAFASYYDDLHMSMFCAVCSQIY</sequence>
<dbReference type="EC" id="2.4.1.-" evidence="11"/>
<proteinExistence type="inferred from homology"/>
<evidence type="ECO:0000256" key="2">
    <source>
        <dbReference type="ARBA" id="ARBA00004687"/>
    </source>
</evidence>
<dbReference type="GO" id="GO:0031501">
    <property type="term" value="C:mannosyltransferase complex"/>
    <property type="evidence" value="ECO:0007669"/>
    <property type="project" value="TreeGrafter"/>
</dbReference>
<dbReference type="GO" id="GO:0000009">
    <property type="term" value="F:alpha-1,6-mannosyltransferase activity"/>
    <property type="evidence" value="ECO:0007669"/>
    <property type="project" value="InterPro"/>
</dbReference>
<evidence type="ECO:0000256" key="11">
    <source>
        <dbReference type="RuleBase" id="RU363112"/>
    </source>
</evidence>
<dbReference type="GO" id="GO:0006506">
    <property type="term" value="P:GPI anchor biosynthetic process"/>
    <property type="evidence" value="ECO:0007669"/>
    <property type="project" value="UniProtKB-KW"/>
</dbReference>
<comment type="similarity">
    <text evidence="3 11">Belongs to the PIGV family.</text>
</comment>
<comment type="pathway">
    <text evidence="2 11">Glycolipid biosynthesis; glycosylphosphatidylinositol-anchor biosynthesis.</text>
</comment>
<keyword evidence="4 11" id="KW-0337">GPI-anchor biosynthesis</keyword>
<evidence type="ECO:0000256" key="10">
    <source>
        <dbReference type="ARBA" id="ARBA00023136"/>
    </source>
</evidence>
<keyword evidence="5 11" id="KW-0328">Glycosyltransferase</keyword>
<evidence type="ECO:0000256" key="4">
    <source>
        <dbReference type="ARBA" id="ARBA00022502"/>
    </source>
</evidence>
<dbReference type="PANTHER" id="PTHR12468:SF2">
    <property type="entry name" value="GPI MANNOSYLTRANSFERASE 2"/>
    <property type="match status" value="1"/>
</dbReference>
<gene>
    <name evidence="12" type="ORF">H5410_000202</name>
</gene>
<feature type="transmembrane region" description="Helical" evidence="11">
    <location>
        <begin position="112"/>
        <end position="136"/>
    </location>
</feature>
<comment type="subcellular location">
    <subcellularLocation>
        <location evidence="1 11">Endoplasmic reticulum membrane</location>
        <topology evidence="1 11">Multi-pass membrane protein</topology>
    </subcellularLocation>
</comment>
<dbReference type="Proteomes" id="UP000824120">
    <property type="component" value="Chromosome 1"/>
</dbReference>
<reference evidence="12 13" key="1">
    <citation type="submission" date="2020-09" db="EMBL/GenBank/DDBJ databases">
        <title>De no assembly of potato wild relative species, Solanum commersonii.</title>
        <authorList>
            <person name="Cho K."/>
        </authorList>
    </citation>
    <scope>NUCLEOTIDE SEQUENCE [LARGE SCALE GENOMIC DNA]</scope>
    <source>
        <strain evidence="12">LZ3.2</strain>
        <tissue evidence="12">Leaf</tissue>
    </source>
</reference>
<evidence type="ECO:0000256" key="3">
    <source>
        <dbReference type="ARBA" id="ARBA00008698"/>
    </source>
</evidence>
<dbReference type="OrthoDB" id="10252502at2759"/>
<evidence type="ECO:0000313" key="12">
    <source>
        <dbReference type="EMBL" id="KAG5628485.1"/>
    </source>
</evidence>
<protein>
    <recommendedName>
        <fullName evidence="11">GPI mannosyltransferase 2</fullName>
        <ecNumber evidence="11">2.4.1.-</ecNumber>
    </recommendedName>
</protein>
<accession>A0A9J6AV84</accession>
<keyword evidence="13" id="KW-1185">Reference proteome</keyword>